<gene>
    <name evidence="10" type="ORF">JYZ213_LOCUS42716</name>
    <name evidence="9" type="ORF">VCS650_LOCUS40392</name>
</gene>
<keyword evidence="5 7" id="KW-0804">Transcription</keyword>
<dbReference type="Pfam" id="PF02045">
    <property type="entry name" value="CBFB_NFYA"/>
    <property type="match status" value="1"/>
</dbReference>
<keyword evidence="4" id="KW-0010">Activator</keyword>
<dbReference type="GO" id="GO:0016602">
    <property type="term" value="C:CCAAT-binding factor complex"/>
    <property type="evidence" value="ECO:0007669"/>
    <property type="project" value="InterPro"/>
</dbReference>
<organism evidence="10 11">
    <name type="scientific">Adineta steineri</name>
    <dbReference type="NCBI Taxonomy" id="433720"/>
    <lineage>
        <taxon>Eukaryota</taxon>
        <taxon>Metazoa</taxon>
        <taxon>Spiralia</taxon>
        <taxon>Gnathifera</taxon>
        <taxon>Rotifera</taxon>
        <taxon>Eurotatoria</taxon>
        <taxon>Bdelloidea</taxon>
        <taxon>Adinetida</taxon>
        <taxon>Adinetidae</taxon>
        <taxon>Adineta</taxon>
    </lineage>
</organism>
<dbReference type="Proteomes" id="UP000663891">
    <property type="component" value="Unassembled WGS sequence"/>
</dbReference>
<comment type="function">
    <text evidence="7">Component of the sequence-specific heterotrimeric transcription factor (NF-Y) which specifically recognizes a 5'-CCAAT-3' box motif found in the promoters of its target genes.</text>
</comment>
<evidence type="ECO:0000256" key="4">
    <source>
        <dbReference type="ARBA" id="ARBA00023159"/>
    </source>
</evidence>
<dbReference type="PROSITE" id="PS51152">
    <property type="entry name" value="NFYA_HAP2_2"/>
    <property type="match status" value="1"/>
</dbReference>
<feature type="region of interest" description="Disordered" evidence="8">
    <location>
        <begin position="234"/>
        <end position="265"/>
    </location>
</feature>
<protein>
    <recommendedName>
        <fullName evidence="7">Nuclear transcription factor Y subunit</fullName>
    </recommendedName>
</protein>
<dbReference type="PROSITE" id="PS00686">
    <property type="entry name" value="NFYA_HAP2_1"/>
    <property type="match status" value="1"/>
</dbReference>
<dbReference type="InterPro" id="IPR018362">
    <property type="entry name" value="CCAAT-binding_factor_CS"/>
</dbReference>
<dbReference type="EMBL" id="CAJNON010001500">
    <property type="protein sequence ID" value="CAF1467263.1"/>
    <property type="molecule type" value="Genomic_DNA"/>
</dbReference>
<proteinExistence type="inferred from homology"/>
<evidence type="ECO:0000256" key="2">
    <source>
        <dbReference type="ARBA" id="ARBA00023015"/>
    </source>
</evidence>
<feature type="compositionally biased region" description="Low complexity" evidence="8">
    <location>
        <begin position="175"/>
        <end position="196"/>
    </location>
</feature>
<evidence type="ECO:0000256" key="7">
    <source>
        <dbReference type="RuleBase" id="RU367155"/>
    </source>
</evidence>
<dbReference type="OrthoDB" id="1097733at2759"/>
<evidence type="ECO:0000256" key="5">
    <source>
        <dbReference type="ARBA" id="ARBA00023163"/>
    </source>
</evidence>
<evidence type="ECO:0000313" key="9">
    <source>
        <dbReference type="EMBL" id="CAF1467263.1"/>
    </source>
</evidence>
<dbReference type="GO" id="GO:0003677">
    <property type="term" value="F:DNA binding"/>
    <property type="evidence" value="ECO:0007669"/>
    <property type="project" value="UniProtKB-KW"/>
</dbReference>
<accession>A0A815S4B1</accession>
<feature type="region of interest" description="Disordered" evidence="8">
    <location>
        <begin position="173"/>
        <end position="203"/>
    </location>
</feature>
<dbReference type="GO" id="GO:0003700">
    <property type="term" value="F:DNA-binding transcription factor activity"/>
    <property type="evidence" value="ECO:0007669"/>
    <property type="project" value="UniProtKB-UniRule"/>
</dbReference>
<evidence type="ECO:0000256" key="1">
    <source>
        <dbReference type="ARBA" id="ARBA00004123"/>
    </source>
</evidence>
<feature type="compositionally biased region" description="Basic residues" evidence="8">
    <location>
        <begin position="234"/>
        <end position="248"/>
    </location>
</feature>
<dbReference type="PRINTS" id="PR00616">
    <property type="entry name" value="CCAATSUBUNTB"/>
</dbReference>
<dbReference type="AlphaFoldDB" id="A0A815S4B1"/>
<keyword evidence="6 7" id="KW-0539">Nucleus</keyword>
<dbReference type="InterPro" id="IPR001289">
    <property type="entry name" value="NFYA"/>
</dbReference>
<comment type="similarity">
    <text evidence="7">Belongs to the NFYA/HAP2 subunit family.</text>
</comment>
<sequence length="265" mass="28943">MSFWTICDQFRLKMDSSGSQQNSIGTSGGNVIVLNNNDFMQQQRTSLANGQQIILKASTSPTSNSTTTTTLPQGQILQTADGQLIILQSGDQSQQQQTQYVQVGGQILQLSNLQTTQQPQTITIPASALQLGSNGQQIVQLSTPTKNQTTTNQQNGTVIMMVPGNSGQLQAVQMQTSGLTTSSSGQSQTQTTVTSEPTEEEPLYVNAKQYNRILKRRAARAKLEAEGRIPRERKRKFLHESRHRHAMNRVRGAGGRFAPGSKQKA</sequence>
<dbReference type="Gene3D" id="6.10.250.2430">
    <property type="match status" value="1"/>
</dbReference>
<comment type="caution">
    <text evidence="10">The sequence shown here is derived from an EMBL/GenBank/DDBJ whole genome shotgun (WGS) entry which is preliminary data.</text>
</comment>
<keyword evidence="2 7" id="KW-0805">Transcription regulation</keyword>
<evidence type="ECO:0000256" key="3">
    <source>
        <dbReference type="ARBA" id="ARBA00023125"/>
    </source>
</evidence>
<dbReference type="PANTHER" id="PTHR12632">
    <property type="entry name" value="TRANSCRIPTION FACTOR NF-Y ALPHA-RELATED"/>
    <property type="match status" value="1"/>
</dbReference>
<dbReference type="Proteomes" id="UP000663845">
    <property type="component" value="Unassembled WGS sequence"/>
</dbReference>
<evidence type="ECO:0000256" key="6">
    <source>
        <dbReference type="ARBA" id="ARBA00023242"/>
    </source>
</evidence>
<evidence type="ECO:0000313" key="11">
    <source>
        <dbReference type="Proteomes" id="UP000663845"/>
    </source>
</evidence>
<evidence type="ECO:0000256" key="8">
    <source>
        <dbReference type="SAM" id="MobiDB-lite"/>
    </source>
</evidence>
<evidence type="ECO:0000313" key="10">
    <source>
        <dbReference type="EMBL" id="CAF1487249.1"/>
    </source>
</evidence>
<dbReference type="SMART" id="SM00521">
    <property type="entry name" value="CBF"/>
    <property type="match status" value="1"/>
</dbReference>
<dbReference type="EMBL" id="CAJNOG010002056">
    <property type="protein sequence ID" value="CAF1487249.1"/>
    <property type="molecule type" value="Genomic_DNA"/>
</dbReference>
<keyword evidence="3 7" id="KW-0238">DNA-binding</keyword>
<name>A0A815S4B1_9BILA</name>
<reference evidence="10" key="1">
    <citation type="submission" date="2021-02" db="EMBL/GenBank/DDBJ databases">
        <authorList>
            <person name="Nowell W R."/>
        </authorList>
    </citation>
    <scope>NUCLEOTIDE SEQUENCE</scope>
</reference>
<comment type="subunit">
    <text evidence="7">Heterotrimer.</text>
</comment>
<comment type="subcellular location">
    <subcellularLocation>
        <location evidence="1 7">Nucleus</location>
    </subcellularLocation>
</comment>